<keyword evidence="3" id="KW-0812">Transmembrane</keyword>
<sequence length="405" mass="42519">MDERDQPRSPRPGDPRRPARHRARPGGSARPVPSEPAAPSPSASSRPHGVHHHAASGPDAVDPAEAESLRTPSGSADGSSPRPRRRRSTTAGRLSRIPRPLRLGVFVLVLIVVVSGAWVTGLGLWANSRIEHVDALSGAADTPGTTYLIAGSDQRGGTAVADDGTQGGRADTMMLLHKAPNGNSYLVSLPRDTLVDVPGKGRYKLNAAYALGGPALLVKTVEEFTGLTIDHFVEIGFDGVSGLVDAVGTVNLCIDQDVEDPKSGLKMTKGCHDTGGEQALAFVRARYFDPTADLGRQKRQQQFVGALLHRVMSPGVLLNPVAQVRLAAAGTGALRTDDSTGILTLGRMGLAMRRAMADSTTLTMPIEDENYHTKNSGVAILTDDDEIAAFFSAIEDGTATAPAAG</sequence>
<evidence type="ECO:0000313" key="5">
    <source>
        <dbReference type="EMBL" id="UYG15692.1"/>
    </source>
</evidence>
<dbReference type="Proteomes" id="UP001164305">
    <property type="component" value="Chromosome"/>
</dbReference>
<reference evidence="5" key="1">
    <citation type="submission" date="2022-10" db="EMBL/GenBank/DDBJ databases">
        <title>Whole-Genome Sequencing of Brachybacterium huguangmaarense BRM-3, Isolated from Betula schmidtii.</title>
        <authorList>
            <person name="Haam D."/>
        </authorList>
    </citation>
    <scope>NUCLEOTIDE SEQUENCE</scope>
    <source>
        <strain evidence="5">BRM-3</strain>
    </source>
</reference>
<protein>
    <submittedName>
        <fullName evidence="5">LCP family protein</fullName>
    </submittedName>
</protein>
<dbReference type="NCBIfam" id="TIGR00350">
    <property type="entry name" value="lytR_cpsA_psr"/>
    <property type="match status" value="1"/>
</dbReference>
<dbReference type="InterPro" id="IPR050922">
    <property type="entry name" value="LytR/CpsA/Psr_CW_biosynth"/>
</dbReference>
<feature type="region of interest" description="Disordered" evidence="2">
    <location>
        <begin position="1"/>
        <end position="93"/>
    </location>
</feature>
<evidence type="ECO:0000256" key="1">
    <source>
        <dbReference type="ARBA" id="ARBA00006068"/>
    </source>
</evidence>
<dbReference type="InterPro" id="IPR004474">
    <property type="entry name" value="LytR_CpsA_psr"/>
</dbReference>
<evidence type="ECO:0000259" key="4">
    <source>
        <dbReference type="Pfam" id="PF03816"/>
    </source>
</evidence>
<comment type="similarity">
    <text evidence="1">Belongs to the LytR/CpsA/Psr (LCP) family.</text>
</comment>
<evidence type="ECO:0000313" key="6">
    <source>
        <dbReference type="Proteomes" id="UP001164305"/>
    </source>
</evidence>
<feature type="domain" description="Cell envelope-related transcriptional attenuator" evidence="4">
    <location>
        <begin position="169"/>
        <end position="311"/>
    </location>
</feature>
<dbReference type="PANTHER" id="PTHR33392">
    <property type="entry name" value="POLYISOPRENYL-TEICHOIC ACID--PEPTIDOGLYCAN TEICHOIC ACID TRANSFERASE TAGU"/>
    <property type="match status" value="1"/>
</dbReference>
<evidence type="ECO:0000256" key="2">
    <source>
        <dbReference type="SAM" id="MobiDB-lite"/>
    </source>
</evidence>
<keyword evidence="3" id="KW-1133">Transmembrane helix</keyword>
<evidence type="ECO:0000256" key="3">
    <source>
        <dbReference type="SAM" id="Phobius"/>
    </source>
</evidence>
<feature type="compositionally biased region" description="Low complexity" evidence="2">
    <location>
        <begin position="72"/>
        <end position="81"/>
    </location>
</feature>
<proteinExistence type="inferred from homology"/>
<organism evidence="5 6">
    <name type="scientific">Brachybacterium huguangmaarense</name>
    <dbReference type="NCBI Taxonomy" id="1652028"/>
    <lineage>
        <taxon>Bacteria</taxon>
        <taxon>Bacillati</taxon>
        <taxon>Actinomycetota</taxon>
        <taxon>Actinomycetes</taxon>
        <taxon>Micrococcales</taxon>
        <taxon>Dermabacteraceae</taxon>
        <taxon>Brachybacterium</taxon>
    </lineage>
</organism>
<accession>A0ABY6FXW5</accession>
<dbReference type="RefSeq" id="WP_263592906.1">
    <property type="nucleotide sequence ID" value="NZ_CP107020.1"/>
</dbReference>
<feature type="transmembrane region" description="Helical" evidence="3">
    <location>
        <begin position="103"/>
        <end position="126"/>
    </location>
</feature>
<dbReference type="Gene3D" id="3.40.630.190">
    <property type="entry name" value="LCP protein"/>
    <property type="match status" value="1"/>
</dbReference>
<dbReference type="Pfam" id="PF03816">
    <property type="entry name" value="LytR_cpsA_psr"/>
    <property type="match status" value="1"/>
</dbReference>
<keyword evidence="6" id="KW-1185">Reference proteome</keyword>
<dbReference type="PANTHER" id="PTHR33392:SF6">
    <property type="entry name" value="POLYISOPRENYL-TEICHOIC ACID--PEPTIDOGLYCAN TEICHOIC ACID TRANSFERASE TAGU"/>
    <property type="match status" value="1"/>
</dbReference>
<gene>
    <name evidence="5" type="ORF">BRM3_08535</name>
</gene>
<dbReference type="EMBL" id="CP107020">
    <property type="protein sequence ID" value="UYG15692.1"/>
    <property type="molecule type" value="Genomic_DNA"/>
</dbReference>
<name>A0ABY6FXW5_9MICO</name>
<feature type="compositionally biased region" description="Basic and acidic residues" evidence="2">
    <location>
        <begin position="1"/>
        <end position="17"/>
    </location>
</feature>
<keyword evidence="3" id="KW-0472">Membrane</keyword>